<evidence type="ECO:0000313" key="5">
    <source>
        <dbReference type="Proteomes" id="UP001259492"/>
    </source>
</evidence>
<keyword evidence="5" id="KW-1185">Reference proteome</keyword>
<keyword evidence="1" id="KW-0175">Coiled coil</keyword>
<dbReference type="Gene3D" id="1.10.10.10">
    <property type="entry name" value="Winged helix-like DNA-binding domain superfamily/Winged helix DNA-binding domain"/>
    <property type="match status" value="1"/>
</dbReference>
<dbReference type="RefSeq" id="WP_311427216.1">
    <property type="nucleotide sequence ID" value="NZ_JAVRIA010000003.1"/>
</dbReference>
<feature type="coiled-coil region" evidence="1">
    <location>
        <begin position="766"/>
        <end position="807"/>
    </location>
</feature>
<keyword evidence="2" id="KW-1133">Transmembrane helix</keyword>
<dbReference type="InterPro" id="IPR036388">
    <property type="entry name" value="WH-like_DNA-bd_sf"/>
</dbReference>
<keyword evidence="2" id="KW-0472">Membrane</keyword>
<sequence length="936" mass="108600">MKHFKYCFLIAFVIICIPKLVSQELPPIQNFLPEHYHGETQNWSITQDNSKTIYIANNKGLLSFNGEQWRLYPSPNESIIRSVKVIDEKVYSGLYMDFGYWQKDEMGLLQYNSLSKNLKVDLIEDEQFWQISALQDWILFQSLNRIYIYNTIDESFSIIESNTGITKMFKVEDHIYFQKNNQGLFKIESGKAILVSDDPLLMSNRIINVFDRDEKLLVQTQDKGFYTLGNSSIRPWNNQLNELLKTISTYSSIQLKNGHIALGTISNGLLILNNQGELLDEINQNKGLSNNTVLALHEDLEHNLWLGTDNGLSCINMNPLIKIYDDFNGQLGSVYTSALHQGYLFLGTNQGLFYKTYNSIEDFKFIEGTQGQVWNLTILNNNLFCGHNAGTFIIDKATATKIADIEGTWNIMPIPNKPNLLIQGNYDGLYILEKKNTSWSIKNKIDGFNISTKYFEFINNEEIIISHEYKGIIKLELDSDFKKVNSIDINDTLRGLKSSLVKYHDEIYYAYNNGIYKYNLEENDFIKDNYLSKIFTKESFVSGELISDQKNNRLWLFTNNEITSIEPGNFSSTPKVESIPLPYELIKSVPGYENVLSLNADKYLLGTTNGYIVLDLNKIPNKNYTSSITSVFNAKRKNEISKNRVSLNSEGEFTNEEHDLEITYTIHEFDKYFKAEYQYQLLGIYDTWSNWSTDSKQTFENLPHGNYTFNVKGRINNKETENIASYTFSIAKPWYISNTMLVLYIIGFILLSLILHNVYKHYYRKQQNKLVEENRLELELKELENQKQIMRIQNASLEQDIENKNRELAISTMSLIKKNEFLSTIKNELKKSPNEELKKVIRIIDKNINNTDDWKLFEEAFNNADKDFLKKVKAKHTTLTPNDLRLCAYLRLNLSSKEIAPLLNISPRSVEVKRYRLRKKIGLAHEESLTNYIIDL</sequence>
<dbReference type="Pfam" id="PF07495">
    <property type="entry name" value="Y_Y_Y"/>
    <property type="match status" value="1"/>
</dbReference>
<accession>A0ABU2YL75</accession>
<dbReference type="InterPro" id="IPR011123">
    <property type="entry name" value="Y_Y_Y"/>
</dbReference>
<dbReference type="EMBL" id="JAVRIA010000003">
    <property type="protein sequence ID" value="MDT0558449.1"/>
    <property type="molecule type" value="Genomic_DNA"/>
</dbReference>
<dbReference type="InterPro" id="IPR013783">
    <property type="entry name" value="Ig-like_fold"/>
</dbReference>
<dbReference type="SMART" id="SM00421">
    <property type="entry name" value="HTH_LUXR"/>
    <property type="match status" value="1"/>
</dbReference>
<dbReference type="InterPro" id="IPR015943">
    <property type="entry name" value="WD40/YVTN_repeat-like_dom_sf"/>
</dbReference>
<evidence type="ECO:0000256" key="1">
    <source>
        <dbReference type="SAM" id="Coils"/>
    </source>
</evidence>
<dbReference type="SUPFAM" id="SSF46894">
    <property type="entry name" value="C-terminal effector domain of the bipartite response regulators"/>
    <property type="match status" value="1"/>
</dbReference>
<name>A0ABU2YL75_9FLAO</name>
<feature type="domain" description="HTH luxR-type" evidence="3">
    <location>
        <begin position="876"/>
        <end position="933"/>
    </location>
</feature>
<gene>
    <name evidence="4" type="ORF">RM697_07315</name>
</gene>
<dbReference type="InterPro" id="IPR000792">
    <property type="entry name" value="Tscrpt_reg_LuxR_C"/>
</dbReference>
<dbReference type="InterPro" id="IPR016032">
    <property type="entry name" value="Sig_transdc_resp-reg_C-effctor"/>
</dbReference>
<reference evidence="4 5" key="1">
    <citation type="submission" date="2023-09" db="EMBL/GenBank/DDBJ databases">
        <authorList>
            <person name="Rey-Velasco X."/>
        </authorList>
    </citation>
    <scope>NUCLEOTIDE SEQUENCE [LARGE SCALE GENOMIC DNA]</scope>
    <source>
        <strain evidence="4 5">W332</strain>
    </source>
</reference>
<keyword evidence="2" id="KW-0812">Transmembrane</keyword>
<proteinExistence type="predicted"/>
<feature type="transmembrane region" description="Helical" evidence="2">
    <location>
        <begin position="734"/>
        <end position="759"/>
    </location>
</feature>
<evidence type="ECO:0000313" key="4">
    <source>
        <dbReference type="EMBL" id="MDT0558449.1"/>
    </source>
</evidence>
<organism evidence="4 5">
    <name type="scientific">Microcosmobacter mediterraneus</name>
    <dbReference type="NCBI Taxonomy" id="3075607"/>
    <lineage>
        <taxon>Bacteria</taxon>
        <taxon>Pseudomonadati</taxon>
        <taxon>Bacteroidota</taxon>
        <taxon>Flavobacteriia</taxon>
        <taxon>Flavobacteriales</taxon>
        <taxon>Flavobacteriaceae</taxon>
        <taxon>Microcosmobacter</taxon>
    </lineage>
</organism>
<dbReference type="Gene3D" id="2.130.10.10">
    <property type="entry name" value="YVTN repeat-like/Quinoprotein amine dehydrogenase"/>
    <property type="match status" value="2"/>
</dbReference>
<evidence type="ECO:0000259" key="3">
    <source>
        <dbReference type="SMART" id="SM00421"/>
    </source>
</evidence>
<evidence type="ECO:0000256" key="2">
    <source>
        <dbReference type="SAM" id="Phobius"/>
    </source>
</evidence>
<comment type="caution">
    <text evidence="4">The sequence shown here is derived from an EMBL/GenBank/DDBJ whole genome shotgun (WGS) entry which is preliminary data.</text>
</comment>
<dbReference type="Proteomes" id="UP001259492">
    <property type="component" value="Unassembled WGS sequence"/>
</dbReference>
<protein>
    <submittedName>
        <fullName evidence="4">Triple tyrosine motif-containing protein</fullName>
    </submittedName>
</protein>
<dbReference type="Gene3D" id="2.60.40.10">
    <property type="entry name" value="Immunoglobulins"/>
    <property type="match status" value="1"/>
</dbReference>